<keyword evidence="3 4" id="KW-0732">Signal</keyword>
<protein>
    <submittedName>
        <fullName evidence="6">ABC transporter substrate-binding protein</fullName>
    </submittedName>
</protein>
<proteinExistence type="inferred from homology"/>
<dbReference type="PANTHER" id="PTHR30290">
    <property type="entry name" value="PERIPLASMIC BINDING COMPONENT OF ABC TRANSPORTER"/>
    <property type="match status" value="1"/>
</dbReference>
<feature type="domain" description="Solute-binding protein family 5" evidence="5">
    <location>
        <begin position="85"/>
        <end position="440"/>
    </location>
</feature>
<evidence type="ECO:0000256" key="4">
    <source>
        <dbReference type="SAM" id="SignalP"/>
    </source>
</evidence>
<dbReference type="PROSITE" id="PS51257">
    <property type="entry name" value="PROKAR_LIPOPROTEIN"/>
    <property type="match status" value="1"/>
</dbReference>
<dbReference type="GO" id="GO:0043190">
    <property type="term" value="C:ATP-binding cassette (ABC) transporter complex"/>
    <property type="evidence" value="ECO:0007669"/>
    <property type="project" value="InterPro"/>
</dbReference>
<dbReference type="Gene3D" id="3.10.105.10">
    <property type="entry name" value="Dipeptide-binding Protein, Domain 3"/>
    <property type="match status" value="1"/>
</dbReference>
<evidence type="ECO:0000256" key="1">
    <source>
        <dbReference type="ARBA" id="ARBA00005695"/>
    </source>
</evidence>
<dbReference type="InterPro" id="IPR039424">
    <property type="entry name" value="SBP_5"/>
</dbReference>
<keyword evidence="7" id="KW-1185">Reference proteome</keyword>
<accession>A0A926RVK3</accession>
<dbReference type="Gene3D" id="3.90.76.10">
    <property type="entry name" value="Dipeptide-binding Protein, Domain 1"/>
    <property type="match status" value="1"/>
</dbReference>
<organism evidence="6 7">
    <name type="scientific">Metabacillus arenae</name>
    <dbReference type="NCBI Taxonomy" id="2771434"/>
    <lineage>
        <taxon>Bacteria</taxon>
        <taxon>Bacillati</taxon>
        <taxon>Bacillota</taxon>
        <taxon>Bacilli</taxon>
        <taxon>Bacillales</taxon>
        <taxon>Bacillaceae</taxon>
        <taxon>Metabacillus</taxon>
    </lineage>
</organism>
<name>A0A926RVK3_9BACI</name>
<gene>
    <name evidence="6" type="ORF">IC621_01770</name>
</gene>
<feature type="signal peptide" evidence="4">
    <location>
        <begin position="1"/>
        <end position="25"/>
    </location>
</feature>
<dbReference type="Gene3D" id="3.40.190.10">
    <property type="entry name" value="Periplasmic binding protein-like II"/>
    <property type="match status" value="1"/>
</dbReference>
<evidence type="ECO:0000313" key="7">
    <source>
        <dbReference type="Proteomes" id="UP000626844"/>
    </source>
</evidence>
<evidence type="ECO:0000256" key="2">
    <source>
        <dbReference type="ARBA" id="ARBA00022448"/>
    </source>
</evidence>
<evidence type="ECO:0000259" key="5">
    <source>
        <dbReference type="Pfam" id="PF00496"/>
    </source>
</evidence>
<keyword evidence="2" id="KW-0813">Transport</keyword>
<comment type="caution">
    <text evidence="6">The sequence shown here is derived from an EMBL/GenBank/DDBJ whole genome shotgun (WGS) entry which is preliminary data.</text>
</comment>
<dbReference type="RefSeq" id="WP_191155149.1">
    <property type="nucleotide sequence ID" value="NZ_JACXAI010000002.1"/>
</dbReference>
<reference evidence="6" key="1">
    <citation type="submission" date="2020-09" db="EMBL/GenBank/DDBJ databases">
        <title>A novel bacterium of genus Bacillus, isolated from South China Sea.</title>
        <authorList>
            <person name="Huang H."/>
            <person name="Mo K."/>
            <person name="Hu Y."/>
        </authorList>
    </citation>
    <scope>NUCLEOTIDE SEQUENCE</scope>
    <source>
        <strain evidence="6">IB182487</strain>
    </source>
</reference>
<dbReference type="PIRSF" id="PIRSF002741">
    <property type="entry name" value="MppA"/>
    <property type="match status" value="1"/>
</dbReference>
<comment type="similarity">
    <text evidence="1">Belongs to the bacterial solute-binding protein 5 family.</text>
</comment>
<dbReference type="Proteomes" id="UP000626844">
    <property type="component" value="Unassembled WGS sequence"/>
</dbReference>
<dbReference type="InterPro" id="IPR000914">
    <property type="entry name" value="SBP_5_dom"/>
</dbReference>
<dbReference type="EMBL" id="JACXAI010000002">
    <property type="protein sequence ID" value="MBD1378946.1"/>
    <property type="molecule type" value="Genomic_DNA"/>
</dbReference>
<dbReference type="InterPro" id="IPR030678">
    <property type="entry name" value="Peptide/Ni-bd"/>
</dbReference>
<evidence type="ECO:0000313" key="6">
    <source>
        <dbReference type="EMBL" id="MBD1378946.1"/>
    </source>
</evidence>
<dbReference type="Pfam" id="PF00496">
    <property type="entry name" value="SBP_bac_5"/>
    <property type="match status" value="1"/>
</dbReference>
<dbReference type="SUPFAM" id="SSF53850">
    <property type="entry name" value="Periplasmic binding protein-like II"/>
    <property type="match status" value="1"/>
</dbReference>
<dbReference type="AlphaFoldDB" id="A0A926RVK3"/>
<evidence type="ECO:0000256" key="3">
    <source>
        <dbReference type="ARBA" id="ARBA00022729"/>
    </source>
</evidence>
<dbReference type="GO" id="GO:0042597">
    <property type="term" value="C:periplasmic space"/>
    <property type="evidence" value="ECO:0007669"/>
    <property type="project" value="UniProtKB-ARBA"/>
</dbReference>
<dbReference type="CDD" id="cd08498">
    <property type="entry name" value="PBP2_NikA_DppA_OppA_like_2"/>
    <property type="match status" value="1"/>
</dbReference>
<feature type="chain" id="PRO_5038897683" evidence="4">
    <location>
        <begin position="26"/>
        <end position="520"/>
    </location>
</feature>
<dbReference type="GO" id="GO:0015833">
    <property type="term" value="P:peptide transport"/>
    <property type="evidence" value="ECO:0007669"/>
    <property type="project" value="TreeGrafter"/>
</dbReference>
<dbReference type="PANTHER" id="PTHR30290:SF9">
    <property type="entry name" value="OLIGOPEPTIDE-BINDING PROTEIN APPA"/>
    <property type="match status" value="1"/>
</dbReference>
<sequence length="520" mass="58943">MKKFTSIFAVCMVLLSVFISGCSSSAGTQGESEKEETVKKDDNILTFGMPVDMTTFDIHNHNTILTEAIHVNLFNYLFKRDSNLEIKPDLVDTYKLVNDTTWEFTLKEGVTFHNGDAFTAEDVKFTLERVAKDESLKEHSQYKQIVEVKVLEELKFQIITDGPQPALLNRLSRIGSGMLPKKYIEENGWEHFLNKPIGTGPFEFKEWKRDEKIVLKPYDNYFEGTVTDWEQLEFRKIAEDSTRVNELIAGGVDIVLNTPPNEIERIENSSEANVITSASNVVGLLALNQKEEFPTSDPRVREAIDLAIDKKALTEHILKGAGVPTRTRVTPGNFGDHPELFDTSLYDVEKAKDLLAEAGYSDGLELTLHAPNDRYYKGKEVVEAIAAMLSEVGIKVNIDLMEWSKFTEMRNAGANKEMFFAAYGNSLFDAATALDVYTTERAEKELSYSNPEVDSLLAQANTNMNPEDRKKQYLRVQEIIAEERPHIYLYLQSDSYGVSNDINFKPRADQMLYAQEITKK</sequence>
<dbReference type="GO" id="GO:1904680">
    <property type="term" value="F:peptide transmembrane transporter activity"/>
    <property type="evidence" value="ECO:0007669"/>
    <property type="project" value="TreeGrafter"/>
</dbReference>